<dbReference type="InterPro" id="IPR017452">
    <property type="entry name" value="GPCR_Rhodpsn_7TM"/>
</dbReference>
<name>A0AAD8BMB9_BIOPF</name>
<reference evidence="10" key="2">
    <citation type="submission" date="2023-04" db="EMBL/GenBank/DDBJ databases">
        <authorList>
            <person name="Bu L."/>
            <person name="Lu L."/>
            <person name="Laidemitt M.R."/>
            <person name="Zhang S.M."/>
            <person name="Mutuku M."/>
            <person name="Mkoji G."/>
            <person name="Steinauer M."/>
            <person name="Loker E.S."/>
        </authorList>
    </citation>
    <scope>NUCLEOTIDE SEQUENCE</scope>
    <source>
        <strain evidence="10">KasaAsao</strain>
        <tissue evidence="10">Whole Snail</tissue>
    </source>
</reference>
<comment type="caution">
    <text evidence="10">The sequence shown here is derived from an EMBL/GenBank/DDBJ whole genome shotgun (WGS) entry which is preliminary data.</text>
</comment>
<sequence length="147" mass="17002">MTFFLHVVLVVGLFFLVISTSVLVWQLSRKTKWRKSHTSALDTHKVAIQSRDKKSMKMVVIVAISFAIGFTPLVVTILLAYYVPEFSFGGPLDALFHHLYSISLFPMSVNSSTNIIIFYKMSRKYREKFKQIISLNVYRKSKIIEDF</sequence>
<keyword evidence="6 10" id="KW-0675">Receptor</keyword>
<dbReference type="AlphaFoldDB" id="A0AAD8BMB9"/>
<comment type="subcellular location">
    <subcellularLocation>
        <location evidence="1">Membrane</location>
        <topology evidence="1">Multi-pass membrane protein</topology>
    </subcellularLocation>
</comment>
<evidence type="ECO:0000313" key="11">
    <source>
        <dbReference type="Proteomes" id="UP001233172"/>
    </source>
</evidence>
<dbReference type="SUPFAM" id="SSF81321">
    <property type="entry name" value="Family A G protein-coupled receptor-like"/>
    <property type="match status" value="1"/>
</dbReference>
<dbReference type="Proteomes" id="UP001233172">
    <property type="component" value="Unassembled WGS sequence"/>
</dbReference>
<evidence type="ECO:0000256" key="4">
    <source>
        <dbReference type="ARBA" id="ARBA00023040"/>
    </source>
</evidence>
<dbReference type="PROSITE" id="PS50262">
    <property type="entry name" value="G_PROTEIN_RECEP_F1_2"/>
    <property type="match status" value="1"/>
</dbReference>
<dbReference type="GO" id="GO:0008528">
    <property type="term" value="F:G protein-coupled peptide receptor activity"/>
    <property type="evidence" value="ECO:0007669"/>
    <property type="project" value="InterPro"/>
</dbReference>
<evidence type="ECO:0000256" key="7">
    <source>
        <dbReference type="ARBA" id="ARBA00023224"/>
    </source>
</evidence>
<keyword evidence="2 8" id="KW-0812">Transmembrane</keyword>
<dbReference type="PANTHER" id="PTHR45695:SF9">
    <property type="entry name" value="LEUCOKININ RECEPTOR"/>
    <property type="match status" value="1"/>
</dbReference>
<dbReference type="Pfam" id="PF10324">
    <property type="entry name" value="7TM_GPCR_Srw"/>
    <property type="match status" value="1"/>
</dbReference>
<feature type="domain" description="G-protein coupled receptors family 1 profile" evidence="9">
    <location>
        <begin position="1"/>
        <end position="118"/>
    </location>
</feature>
<dbReference type="EMBL" id="JASAOG010000063">
    <property type="protein sequence ID" value="KAK0056175.1"/>
    <property type="molecule type" value="Genomic_DNA"/>
</dbReference>
<keyword evidence="11" id="KW-1185">Reference proteome</keyword>
<keyword evidence="4" id="KW-0297">G-protein coupled receptor</keyword>
<protein>
    <submittedName>
        <fullName evidence="10">Growth hormone secretagogue receptor type 1</fullName>
    </submittedName>
</protein>
<dbReference type="Gene3D" id="1.20.1070.10">
    <property type="entry name" value="Rhodopsin 7-helix transmembrane proteins"/>
    <property type="match status" value="1"/>
</dbReference>
<organism evidence="10 11">
    <name type="scientific">Biomphalaria pfeifferi</name>
    <name type="common">Bloodfluke planorb</name>
    <name type="synonym">Freshwater snail</name>
    <dbReference type="NCBI Taxonomy" id="112525"/>
    <lineage>
        <taxon>Eukaryota</taxon>
        <taxon>Metazoa</taxon>
        <taxon>Spiralia</taxon>
        <taxon>Lophotrochozoa</taxon>
        <taxon>Mollusca</taxon>
        <taxon>Gastropoda</taxon>
        <taxon>Heterobranchia</taxon>
        <taxon>Euthyneura</taxon>
        <taxon>Panpulmonata</taxon>
        <taxon>Hygrophila</taxon>
        <taxon>Lymnaeoidea</taxon>
        <taxon>Planorbidae</taxon>
        <taxon>Biomphalaria</taxon>
    </lineage>
</organism>
<keyword evidence="5 8" id="KW-0472">Membrane</keyword>
<dbReference type="PANTHER" id="PTHR45695">
    <property type="entry name" value="LEUCOKININ RECEPTOR-RELATED"/>
    <property type="match status" value="1"/>
</dbReference>
<feature type="transmembrane region" description="Helical" evidence="8">
    <location>
        <begin position="95"/>
        <end position="119"/>
    </location>
</feature>
<keyword evidence="3 8" id="KW-1133">Transmembrane helix</keyword>
<keyword evidence="7" id="KW-0807">Transducer</keyword>
<evidence type="ECO:0000259" key="9">
    <source>
        <dbReference type="PROSITE" id="PS50262"/>
    </source>
</evidence>
<evidence type="ECO:0000256" key="3">
    <source>
        <dbReference type="ARBA" id="ARBA00022989"/>
    </source>
</evidence>
<evidence type="ECO:0000256" key="1">
    <source>
        <dbReference type="ARBA" id="ARBA00004141"/>
    </source>
</evidence>
<evidence type="ECO:0000256" key="8">
    <source>
        <dbReference type="SAM" id="Phobius"/>
    </source>
</evidence>
<evidence type="ECO:0000256" key="2">
    <source>
        <dbReference type="ARBA" id="ARBA00022692"/>
    </source>
</evidence>
<feature type="transmembrane region" description="Helical" evidence="8">
    <location>
        <begin position="59"/>
        <end position="83"/>
    </location>
</feature>
<evidence type="ECO:0000256" key="6">
    <source>
        <dbReference type="ARBA" id="ARBA00023170"/>
    </source>
</evidence>
<feature type="transmembrane region" description="Helical" evidence="8">
    <location>
        <begin position="6"/>
        <end position="25"/>
    </location>
</feature>
<evidence type="ECO:0000256" key="5">
    <source>
        <dbReference type="ARBA" id="ARBA00023136"/>
    </source>
</evidence>
<dbReference type="GO" id="GO:0005886">
    <property type="term" value="C:plasma membrane"/>
    <property type="evidence" value="ECO:0007669"/>
    <property type="project" value="TreeGrafter"/>
</dbReference>
<dbReference type="InterPro" id="IPR019427">
    <property type="entry name" value="7TM_GPCR_serpentine_rcpt_Srw"/>
</dbReference>
<evidence type="ECO:0000313" key="10">
    <source>
        <dbReference type="EMBL" id="KAK0056175.1"/>
    </source>
</evidence>
<reference evidence="10" key="1">
    <citation type="journal article" date="2023" name="PLoS Negl. Trop. Dis.">
        <title>A genome sequence for Biomphalaria pfeifferi, the major vector snail for the human-infecting parasite Schistosoma mansoni.</title>
        <authorList>
            <person name="Bu L."/>
            <person name="Lu L."/>
            <person name="Laidemitt M.R."/>
            <person name="Zhang S.M."/>
            <person name="Mutuku M."/>
            <person name="Mkoji G."/>
            <person name="Steinauer M."/>
            <person name="Loker E.S."/>
        </authorList>
    </citation>
    <scope>NUCLEOTIDE SEQUENCE</scope>
    <source>
        <strain evidence="10">KasaAsao</strain>
    </source>
</reference>
<gene>
    <name evidence="10" type="ORF">Bpfe_014262</name>
</gene>
<proteinExistence type="predicted"/>
<accession>A0AAD8BMB9</accession>